<evidence type="ECO:0000256" key="2">
    <source>
        <dbReference type="ARBA" id="ARBA00023125"/>
    </source>
</evidence>
<evidence type="ECO:0000256" key="3">
    <source>
        <dbReference type="ARBA" id="ARBA00023163"/>
    </source>
</evidence>
<dbReference type="InterPro" id="IPR046335">
    <property type="entry name" value="LacI/GalR-like_sensor"/>
</dbReference>
<dbReference type="SUPFAM" id="SSF47413">
    <property type="entry name" value="lambda repressor-like DNA-binding domains"/>
    <property type="match status" value="1"/>
</dbReference>
<dbReference type="SUPFAM" id="SSF53850">
    <property type="entry name" value="Periplasmic binding protein-like II"/>
    <property type="match status" value="1"/>
</dbReference>
<dbReference type="CDD" id="cd06267">
    <property type="entry name" value="PBP1_LacI_sugar_binding-like"/>
    <property type="match status" value="1"/>
</dbReference>
<dbReference type="InterPro" id="IPR006059">
    <property type="entry name" value="SBP"/>
</dbReference>
<dbReference type="InterPro" id="IPR000843">
    <property type="entry name" value="HTH_LacI"/>
</dbReference>
<dbReference type="CDD" id="cd01392">
    <property type="entry name" value="HTH_LacI"/>
    <property type="match status" value="1"/>
</dbReference>
<keyword evidence="1" id="KW-0805">Transcription regulation</keyword>
<feature type="domain" description="HTH lacI-type" evidence="4">
    <location>
        <begin position="8"/>
        <end position="62"/>
    </location>
</feature>
<evidence type="ECO:0000313" key="6">
    <source>
        <dbReference type="Proteomes" id="UP000283745"/>
    </source>
</evidence>
<evidence type="ECO:0000256" key="1">
    <source>
        <dbReference type="ARBA" id="ARBA00023015"/>
    </source>
</evidence>
<dbReference type="PROSITE" id="PS50932">
    <property type="entry name" value="HTH_LACI_2"/>
    <property type="match status" value="1"/>
</dbReference>
<dbReference type="Gene3D" id="3.40.190.10">
    <property type="entry name" value="Periplasmic binding protein-like II"/>
    <property type="match status" value="2"/>
</dbReference>
<dbReference type="Proteomes" id="UP000283745">
    <property type="component" value="Unassembled WGS sequence"/>
</dbReference>
<dbReference type="Pfam" id="PF13416">
    <property type="entry name" value="SBP_bac_8"/>
    <property type="match status" value="1"/>
</dbReference>
<dbReference type="Pfam" id="PF13377">
    <property type="entry name" value="Peripla_BP_3"/>
    <property type="match status" value="1"/>
</dbReference>
<reference evidence="5 6" key="1">
    <citation type="submission" date="2018-08" db="EMBL/GenBank/DDBJ databases">
        <title>A genome reference for cultivated species of the human gut microbiota.</title>
        <authorList>
            <person name="Zou Y."/>
            <person name="Xue W."/>
            <person name="Luo G."/>
        </authorList>
    </citation>
    <scope>NUCLEOTIDE SEQUENCE [LARGE SCALE GENOMIC DNA]</scope>
    <source>
        <strain evidence="5 6">AM28-23</strain>
    </source>
</reference>
<dbReference type="SUPFAM" id="SSF53822">
    <property type="entry name" value="Periplasmic binding protein-like I"/>
    <property type="match status" value="1"/>
</dbReference>
<accession>A0A414JAE2</accession>
<dbReference type="GO" id="GO:0003700">
    <property type="term" value="F:DNA-binding transcription factor activity"/>
    <property type="evidence" value="ECO:0007669"/>
    <property type="project" value="TreeGrafter"/>
</dbReference>
<dbReference type="GO" id="GO:0000976">
    <property type="term" value="F:transcription cis-regulatory region binding"/>
    <property type="evidence" value="ECO:0007669"/>
    <property type="project" value="TreeGrafter"/>
</dbReference>
<dbReference type="PANTHER" id="PTHR30146">
    <property type="entry name" value="LACI-RELATED TRANSCRIPTIONAL REPRESSOR"/>
    <property type="match status" value="1"/>
</dbReference>
<keyword evidence="2" id="KW-0238">DNA-binding</keyword>
<organism evidence="5 6">
    <name type="scientific">Blautia obeum</name>
    <dbReference type="NCBI Taxonomy" id="40520"/>
    <lineage>
        <taxon>Bacteria</taxon>
        <taxon>Bacillati</taxon>
        <taxon>Bacillota</taxon>
        <taxon>Clostridia</taxon>
        <taxon>Lachnospirales</taxon>
        <taxon>Lachnospiraceae</taxon>
        <taxon>Blautia</taxon>
    </lineage>
</organism>
<dbReference type="InterPro" id="IPR010982">
    <property type="entry name" value="Lambda_DNA-bd_dom_sf"/>
</dbReference>
<dbReference type="PANTHER" id="PTHR30146:SF109">
    <property type="entry name" value="HTH-TYPE TRANSCRIPTIONAL REGULATOR GALS"/>
    <property type="match status" value="1"/>
</dbReference>
<dbReference type="Gene3D" id="3.40.50.2300">
    <property type="match status" value="2"/>
</dbReference>
<keyword evidence="3" id="KW-0804">Transcription</keyword>
<dbReference type="InterPro" id="IPR028082">
    <property type="entry name" value="Peripla_BP_I"/>
</dbReference>
<comment type="caution">
    <text evidence="5">The sequence shown here is derived from an EMBL/GenBank/DDBJ whole genome shotgun (WGS) entry which is preliminary data.</text>
</comment>
<gene>
    <name evidence="5" type="ORF">DW740_03590</name>
</gene>
<protein>
    <submittedName>
        <fullName evidence="5">Extracellular solute-binding protein</fullName>
    </submittedName>
</protein>
<name>A0A414JAE2_9FIRM</name>
<dbReference type="Gene3D" id="1.10.260.40">
    <property type="entry name" value="lambda repressor-like DNA-binding domains"/>
    <property type="match status" value="1"/>
</dbReference>
<dbReference type="Pfam" id="PF00356">
    <property type="entry name" value="LacI"/>
    <property type="match status" value="1"/>
</dbReference>
<evidence type="ECO:0000259" key="4">
    <source>
        <dbReference type="PROSITE" id="PS50932"/>
    </source>
</evidence>
<dbReference type="EMBL" id="QSKF01000002">
    <property type="protein sequence ID" value="RHE41399.1"/>
    <property type="molecule type" value="Genomic_DNA"/>
</dbReference>
<sequence length="756" mass="86680">MNGGIHMATQKDVAARAGVSIAAVSYCINGTHNLNPETRARIQNAIKELNYIPNSQARNLKRQASRELCAIFPDLENLCYNEFLKGILMKAESSNYSLNISCSYNDISQEQMLITNAVSKHYAGIFLVTCQPQNTKFFQNIQQHHPIELVFLERLPDKMDVIYYGFDNYKTLHYLTSQLIKNGYRDIALLTGSGRHFSESECISGFQDAMEAAGLPVDESRTLTSDTTKEAAFSAFLHTWVDNPPQAIITSSQALCQGVIEACNLTMNHIPRDICVITLDVENWNRSSFYPDIIRTARPAYSLGKESCKALIEAIEKPEKTEDRFHLIQDTISRYPLHLPAPRKIGTAPSADSIGTLNIAAVDIPTVRALQAISHEFFNQFRIYLNFDFFTFNELFALIQEDSKREKPDYDIYLYDTSWFSYLLQNGCLKDITEDFYTTPESTKYFLPEFLANCCHDGRYYGFPIVGGTQFLIYRRDLFSRQDLCLKYQKDHNLSLRPPKTWKEFNSIARFFTREYNPDSPILYGTAIGTQLNEELALEFEPRMWGHGGNFYDHHGRLCMNSPQNISAMANFMESFQYSPKGIRNNLDAFLEFVKGDAAMVLTFSEYATQIQRTHSEYLYKSGYSMIPSHTPTNVGWHLGISNNCQSLPFVFQFFHWLYHRHVSYYMSILGGASALEFPYKNHELLRMYPWLSLSPDSVQMSRSRLYPLKKRHGFLTPNEFEGILCEGIRSMPRGTKEISECLTSMQKKAIHLLAQ</sequence>
<dbReference type="SMART" id="SM00354">
    <property type="entry name" value="HTH_LACI"/>
    <property type="match status" value="1"/>
</dbReference>
<evidence type="ECO:0000313" key="5">
    <source>
        <dbReference type="EMBL" id="RHE41399.1"/>
    </source>
</evidence>
<proteinExistence type="predicted"/>
<dbReference type="AlphaFoldDB" id="A0A414JAE2"/>